<proteinExistence type="predicted"/>
<evidence type="ECO:0000313" key="2">
    <source>
        <dbReference type="Proteomes" id="UP000198878"/>
    </source>
</evidence>
<reference evidence="2" key="1">
    <citation type="submission" date="2016-10" db="EMBL/GenBank/DDBJ databases">
        <authorList>
            <person name="Varghese N."/>
            <person name="Submissions S."/>
        </authorList>
    </citation>
    <scope>NUCLEOTIDE SEQUENCE [LARGE SCALE GENOMIC DNA]</scope>
    <source>
        <strain evidence="2">DSM 44654</strain>
    </source>
</reference>
<organism evidence="1 2">
    <name type="scientific">Amycolatopsis pretoriensis</name>
    <dbReference type="NCBI Taxonomy" id="218821"/>
    <lineage>
        <taxon>Bacteria</taxon>
        <taxon>Bacillati</taxon>
        <taxon>Actinomycetota</taxon>
        <taxon>Actinomycetes</taxon>
        <taxon>Pseudonocardiales</taxon>
        <taxon>Pseudonocardiaceae</taxon>
        <taxon>Amycolatopsis</taxon>
    </lineage>
</organism>
<dbReference type="EMBL" id="FNUJ01000014">
    <property type="protein sequence ID" value="SEF37492.1"/>
    <property type="molecule type" value="Genomic_DNA"/>
</dbReference>
<name>A0A1H5RGJ2_9PSEU</name>
<sequence>MVTETEYRTSIDGFVSCMRNAGYAVTDPVLSPIDGLTLLYDLHPSGDPDAWNKKVDECDSGFVSQIEPAYVESREQVMAPVLRSATATCLTDGGIRLSGSEHNVKDFVDAAEGAGDKVMRCISTAMKRLFPDYPGFLKVRW</sequence>
<gene>
    <name evidence="1" type="ORF">SAMN05421837_11452</name>
</gene>
<dbReference type="Proteomes" id="UP000198878">
    <property type="component" value="Unassembled WGS sequence"/>
</dbReference>
<accession>A0A1H5RGJ2</accession>
<keyword evidence="2" id="KW-1185">Reference proteome</keyword>
<protein>
    <submittedName>
        <fullName evidence="1">Uncharacterized protein</fullName>
    </submittedName>
</protein>
<dbReference type="AlphaFoldDB" id="A0A1H5RGJ2"/>
<evidence type="ECO:0000313" key="1">
    <source>
        <dbReference type="EMBL" id="SEF37492.1"/>
    </source>
</evidence>